<reference evidence="1 2" key="1">
    <citation type="submission" date="2018-06" db="EMBL/GenBank/DDBJ databases">
        <authorList>
            <consortium name="Pathogen Informatics"/>
            <person name="Doyle S."/>
        </authorList>
    </citation>
    <scope>NUCLEOTIDE SEQUENCE [LARGE SCALE GENOMIC DNA]</scope>
    <source>
        <strain evidence="1 2">NCTC8179</strain>
    </source>
</reference>
<accession>A0A377AFT9</accession>
<proteinExistence type="predicted"/>
<dbReference type="AlphaFoldDB" id="A0A377AFT9"/>
<sequence>MKETKNIDTENTVVADTVKETSERGIKLTQPIERGGEKITYVEITGAIEQAGSLRDLSLSDVLNLKAESMFTLLSRVTSPRLDEVTIKKMASRDFIQLCVVAVNFLSGGTLAGRTNRRRKPDHGCVL</sequence>
<dbReference type="EMBL" id="UGEB01000001">
    <property type="protein sequence ID" value="STL08726.1"/>
    <property type="molecule type" value="Genomic_DNA"/>
</dbReference>
<name>A0A377AFT9_ECOLX</name>
<dbReference type="Proteomes" id="UP000255543">
    <property type="component" value="Unassembled WGS sequence"/>
</dbReference>
<evidence type="ECO:0000313" key="2">
    <source>
        <dbReference type="Proteomes" id="UP000255543"/>
    </source>
</evidence>
<protein>
    <submittedName>
        <fullName evidence="1">Phage tail E family protein</fullName>
    </submittedName>
</protein>
<evidence type="ECO:0000313" key="1">
    <source>
        <dbReference type="EMBL" id="STL08726.1"/>
    </source>
</evidence>
<organism evidence="1 2">
    <name type="scientific">Escherichia coli</name>
    <dbReference type="NCBI Taxonomy" id="562"/>
    <lineage>
        <taxon>Bacteria</taxon>
        <taxon>Pseudomonadati</taxon>
        <taxon>Pseudomonadota</taxon>
        <taxon>Gammaproteobacteria</taxon>
        <taxon>Enterobacterales</taxon>
        <taxon>Enterobacteriaceae</taxon>
        <taxon>Escherichia</taxon>
    </lineage>
</organism>
<gene>
    <name evidence="1" type="ORF">NCTC8179_06926</name>
</gene>